<feature type="region of interest" description="Disordered" evidence="4">
    <location>
        <begin position="96"/>
        <end position="137"/>
    </location>
</feature>
<comment type="subcellular location">
    <subcellularLocation>
        <location evidence="1">Cytoplasm</location>
    </subcellularLocation>
</comment>
<dbReference type="GO" id="GO:0005096">
    <property type="term" value="F:GTPase activator activity"/>
    <property type="evidence" value="ECO:0007669"/>
    <property type="project" value="TreeGrafter"/>
</dbReference>
<evidence type="ECO:0000256" key="2">
    <source>
        <dbReference type="ARBA" id="ARBA00022490"/>
    </source>
</evidence>
<dbReference type="OrthoDB" id="19944at2759"/>
<dbReference type="InterPro" id="IPR042855">
    <property type="entry name" value="V_SNARE_CC"/>
</dbReference>
<dbReference type="PANTHER" id="PTHR10241:SF25">
    <property type="entry name" value="TOMOSYN, ISOFORM C"/>
    <property type="match status" value="1"/>
</dbReference>
<evidence type="ECO:0000313" key="6">
    <source>
        <dbReference type="EMBL" id="CAD5113200.1"/>
    </source>
</evidence>
<dbReference type="EMBL" id="CAJFCJ010000003">
    <property type="protein sequence ID" value="CAD5113200.1"/>
    <property type="molecule type" value="Genomic_DNA"/>
</dbReference>
<dbReference type="SUPFAM" id="SSF58038">
    <property type="entry name" value="SNARE fusion complex"/>
    <property type="match status" value="1"/>
</dbReference>
<name>A0A7I8VAB3_9ANNE</name>
<dbReference type="PROSITE" id="PS50892">
    <property type="entry name" value="V_SNARE"/>
    <property type="match status" value="1"/>
</dbReference>
<dbReference type="Pfam" id="PF08596">
    <property type="entry name" value="Lgl_C"/>
    <property type="match status" value="1"/>
</dbReference>
<proteinExistence type="predicted"/>
<feature type="compositionally biased region" description="Low complexity" evidence="4">
    <location>
        <begin position="101"/>
        <end position="127"/>
    </location>
</feature>
<dbReference type="CDD" id="cd15873">
    <property type="entry name" value="R-SNARE_STXBP5_6"/>
    <property type="match status" value="1"/>
</dbReference>
<accession>A0A7I8VAB3</accession>
<evidence type="ECO:0000256" key="3">
    <source>
        <dbReference type="PROSITE-ProRule" id="PRU00290"/>
    </source>
</evidence>
<dbReference type="GO" id="GO:0045159">
    <property type="term" value="F:myosin II binding"/>
    <property type="evidence" value="ECO:0007669"/>
    <property type="project" value="TreeGrafter"/>
</dbReference>
<dbReference type="GO" id="GO:0005886">
    <property type="term" value="C:plasma membrane"/>
    <property type="evidence" value="ECO:0007669"/>
    <property type="project" value="TreeGrafter"/>
</dbReference>
<dbReference type="GO" id="GO:0031201">
    <property type="term" value="C:SNARE complex"/>
    <property type="evidence" value="ECO:0007669"/>
    <property type="project" value="TreeGrafter"/>
</dbReference>
<evidence type="ECO:0000259" key="5">
    <source>
        <dbReference type="PROSITE" id="PS50892"/>
    </source>
</evidence>
<dbReference type="Proteomes" id="UP000549394">
    <property type="component" value="Unassembled WGS sequence"/>
</dbReference>
<gene>
    <name evidence="6" type="ORF">DGYR_LOCUS2231</name>
</gene>
<dbReference type="InterPro" id="IPR013905">
    <property type="entry name" value="Lgl_C_dom"/>
</dbReference>
<organism evidence="6 7">
    <name type="scientific">Dimorphilus gyrociliatus</name>
    <dbReference type="NCBI Taxonomy" id="2664684"/>
    <lineage>
        <taxon>Eukaryota</taxon>
        <taxon>Metazoa</taxon>
        <taxon>Spiralia</taxon>
        <taxon>Lophotrochozoa</taxon>
        <taxon>Annelida</taxon>
        <taxon>Polychaeta</taxon>
        <taxon>Polychaeta incertae sedis</taxon>
        <taxon>Dinophilidae</taxon>
        <taxon>Dimorphilus</taxon>
    </lineage>
</organism>
<comment type="caution">
    <text evidence="6">The sequence shown here is derived from an EMBL/GenBank/DDBJ whole genome shotgun (WGS) entry which is preliminary data.</text>
</comment>
<dbReference type="GO" id="GO:0006893">
    <property type="term" value="P:Golgi to plasma membrane transport"/>
    <property type="evidence" value="ECO:0007669"/>
    <property type="project" value="TreeGrafter"/>
</dbReference>
<evidence type="ECO:0000256" key="1">
    <source>
        <dbReference type="ARBA" id="ARBA00004496"/>
    </source>
</evidence>
<keyword evidence="7" id="KW-1185">Reference proteome</keyword>
<dbReference type="PANTHER" id="PTHR10241">
    <property type="entry name" value="LETHAL 2 GIANT LARVAE PROTEIN"/>
    <property type="match status" value="1"/>
</dbReference>
<sequence>MSSTDQIVTAESITCLSLVDSYTRKTDTNRSASVWIGTSLGSVLVLTLSPPTGGGAGDEDITLMPSPSGTIFRLKGALICISFYDVLTVPVCSNDNSVENSQTTPPGPTSTTSRQRIQRQQSVSSSRAKISPTTSQEQSNDKQLVILCSEKQARVVSLPSHQVVHKAKLTDSYVVVRANVIQIKETLCLVAYVSNGRIMILSIPSLRPLVDFDYITPQLPEQFASTFCFSTGGHAAHMCSPSELQKVTLCSQSEQFTESLCDLYVNKEAPVERKPTLWSSLIRKPVKVDRQELFGNCSKSTSRSVAHLVKGNKLSAEKGRADQATSEIQKAKMAALERGEKLGKLEENTAQMMDAARNYAENAHNLAKQMEKRKWYQL</sequence>
<evidence type="ECO:0000256" key="4">
    <source>
        <dbReference type="SAM" id="MobiDB-lite"/>
    </source>
</evidence>
<evidence type="ECO:0000313" key="7">
    <source>
        <dbReference type="Proteomes" id="UP000549394"/>
    </source>
</evidence>
<protein>
    <submittedName>
        <fullName evidence="6">DgyrCDS2387</fullName>
    </submittedName>
</protein>
<keyword evidence="3" id="KW-0175">Coiled coil</keyword>
<dbReference type="Gene3D" id="1.20.5.110">
    <property type="match status" value="1"/>
</dbReference>
<feature type="domain" description="V-SNARE coiled-coil homology" evidence="5">
    <location>
        <begin position="313"/>
        <end position="377"/>
    </location>
</feature>
<dbReference type="GO" id="GO:0019905">
    <property type="term" value="F:syntaxin binding"/>
    <property type="evidence" value="ECO:0007669"/>
    <property type="project" value="TreeGrafter"/>
</dbReference>
<reference evidence="6 7" key="1">
    <citation type="submission" date="2020-08" db="EMBL/GenBank/DDBJ databases">
        <authorList>
            <person name="Hejnol A."/>
        </authorList>
    </citation>
    <scope>NUCLEOTIDE SEQUENCE [LARGE SCALE GENOMIC DNA]</scope>
</reference>
<dbReference type="AlphaFoldDB" id="A0A7I8VAB3"/>
<dbReference type="GO" id="GO:0006887">
    <property type="term" value="P:exocytosis"/>
    <property type="evidence" value="ECO:0007669"/>
    <property type="project" value="TreeGrafter"/>
</dbReference>
<keyword evidence="2" id="KW-0963">Cytoplasm</keyword>